<evidence type="ECO:0000259" key="2">
    <source>
        <dbReference type="Pfam" id="PF13649"/>
    </source>
</evidence>
<dbReference type="CDD" id="cd02440">
    <property type="entry name" value="AdoMet_MTases"/>
    <property type="match status" value="1"/>
</dbReference>
<gene>
    <name evidence="3" type="ORF">INT44_008288</name>
</gene>
<evidence type="ECO:0000313" key="3">
    <source>
        <dbReference type="EMBL" id="KAG2181475.1"/>
    </source>
</evidence>
<feature type="domain" description="Methyltransferase" evidence="2">
    <location>
        <begin position="215"/>
        <end position="302"/>
    </location>
</feature>
<dbReference type="Pfam" id="PF13649">
    <property type="entry name" value="Methyltransf_25"/>
    <property type="match status" value="1"/>
</dbReference>
<accession>A0A8H7UFU8</accession>
<dbReference type="PANTHER" id="PTHR43591:SF24">
    <property type="entry name" value="2-METHOXY-6-POLYPRENYL-1,4-BENZOQUINOL METHYLASE, MITOCHONDRIAL"/>
    <property type="match status" value="1"/>
</dbReference>
<proteinExistence type="predicted"/>
<dbReference type="SUPFAM" id="SSF53335">
    <property type="entry name" value="S-adenosyl-L-methionine-dependent methyltransferases"/>
    <property type="match status" value="1"/>
</dbReference>
<evidence type="ECO:0000256" key="1">
    <source>
        <dbReference type="SAM" id="MobiDB-lite"/>
    </source>
</evidence>
<feature type="region of interest" description="Disordered" evidence="1">
    <location>
        <begin position="79"/>
        <end position="110"/>
    </location>
</feature>
<dbReference type="Gene3D" id="3.40.50.150">
    <property type="entry name" value="Vaccinia Virus protein VP39"/>
    <property type="match status" value="1"/>
</dbReference>
<dbReference type="PANTHER" id="PTHR43591">
    <property type="entry name" value="METHYLTRANSFERASE"/>
    <property type="match status" value="1"/>
</dbReference>
<feature type="region of interest" description="Disordered" evidence="1">
    <location>
        <begin position="449"/>
        <end position="471"/>
    </location>
</feature>
<dbReference type="InterPro" id="IPR029063">
    <property type="entry name" value="SAM-dependent_MTases_sf"/>
</dbReference>
<feature type="non-terminal residue" evidence="3">
    <location>
        <position position="1"/>
    </location>
</feature>
<dbReference type="OrthoDB" id="2013972at2759"/>
<name>A0A8H7UFU8_9FUNG</name>
<feature type="compositionally biased region" description="Polar residues" evidence="1">
    <location>
        <begin position="454"/>
        <end position="471"/>
    </location>
</feature>
<reference evidence="3" key="1">
    <citation type="submission" date="2020-12" db="EMBL/GenBank/DDBJ databases">
        <title>Metabolic potential, ecology and presence of endohyphal bacteria is reflected in genomic diversity of Mucoromycotina.</title>
        <authorList>
            <person name="Muszewska A."/>
            <person name="Okrasinska A."/>
            <person name="Steczkiewicz K."/>
            <person name="Drgas O."/>
            <person name="Orlowska M."/>
            <person name="Perlinska-Lenart U."/>
            <person name="Aleksandrzak-Piekarczyk T."/>
            <person name="Szatraj K."/>
            <person name="Zielenkiewicz U."/>
            <person name="Pilsyk S."/>
            <person name="Malc E."/>
            <person name="Mieczkowski P."/>
            <person name="Kruszewska J.S."/>
            <person name="Biernat P."/>
            <person name="Pawlowska J."/>
        </authorList>
    </citation>
    <scope>NUCLEOTIDE SEQUENCE</scope>
    <source>
        <strain evidence="3">WA0000051536</strain>
    </source>
</reference>
<dbReference type="GO" id="GO:0008168">
    <property type="term" value="F:methyltransferase activity"/>
    <property type="evidence" value="ECO:0007669"/>
    <property type="project" value="TreeGrafter"/>
</dbReference>
<dbReference type="InterPro" id="IPR041698">
    <property type="entry name" value="Methyltransf_25"/>
</dbReference>
<sequence>MPKIEIPTPWTPNSIAPVKIYGDISYPLQVKIANNDGVDLPSRLHKQPSIDVYSRTLPRQPSEKLLQQRQRYLQVSSKYDVPSEEANNLTRANKKNPQMSIKPPQRHPEQHIVCPSPKTPKFNALFLQQDIAEKPIMAHTQNDHMKSLLDTSRDCSRSILGRSFPKCTDPHSMYPLPTDQAELARLDKEHGLMKELFNCIYRSPVESLLMKGIKVLDVGCGSGSWCIEMAQKYKRSHFTGIDVSLKKDASISPNLTMLKVDMTTALPFANETFDYVFCRNLSLAIPFDDWDRTIGDITRVAKYNAYLEFIEADWEIKRSGPALKRWNTFAIAALRNRQYNPRIGRNLDVFLRFHLSDINNTYLSMPVGEWSNTKLGLKAQQYWIETMASLKPIILGSTDPKTIGFATYERLVSLIQKEMAKSQSYCNYYAYYGRKAEEVPIYLEKRPYHKKNRSQSSNRTFSASSSLPSDC</sequence>
<evidence type="ECO:0000313" key="4">
    <source>
        <dbReference type="Proteomes" id="UP000612746"/>
    </source>
</evidence>
<dbReference type="AlphaFoldDB" id="A0A8H7UFU8"/>
<dbReference type="Proteomes" id="UP000612746">
    <property type="component" value="Unassembled WGS sequence"/>
</dbReference>
<protein>
    <recommendedName>
        <fullName evidence="2">Methyltransferase domain-containing protein</fullName>
    </recommendedName>
</protein>
<keyword evidence="4" id="KW-1185">Reference proteome</keyword>
<feature type="compositionally biased region" description="Polar residues" evidence="1">
    <location>
        <begin position="85"/>
        <end position="99"/>
    </location>
</feature>
<organism evidence="3 4">
    <name type="scientific">Umbelopsis vinacea</name>
    <dbReference type="NCBI Taxonomy" id="44442"/>
    <lineage>
        <taxon>Eukaryota</taxon>
        <taxon>Fungi</taxon>
        <taxon>Fungi incertae sedis</taxon>
        <taxon>Mucoromycota</taxon>
        <taxon>Mucoromycotina</taxon>
        <taxon>Umbelopsidomycetes</taxon>
        <taxon>Umbelopsidales</taxon>
        <taxon>Umbelopsidaceae</taxon>
        <taxon>Umbelopsis</taxon>
    </lineage>
</organism>
<comment type="caution">
    <text evidence="3">The sequence shown here is derived from an EMBL/GenBank/DDBJ whole genome shotgun (WGS) entry which is preliminary data.</text>
</comment>
<dbReference type="EMBL" id="JAEPRA010000008">
    <property type="protein sequence ID" value="KAG2181475.1"/>
    <property type="molecule type" value="Genomic_DNA"/>
</dbReference>